<proteinExistence type="predicted"/>
<dbReference type="Proteomes" id="UP000790709">
    <property type="component" value="Unassembled WGS sequence"/>
</dbReference>
<sequence length="209" mass="23757">MIPIKFRCLTRMNRTPIDTRSSGSRTARSSLGLKGDRSILSSHSQIFHRLFGLPDLYHGEIMMGCPVIYLRDSSSQFIHVDDALPAITSPSRGDRGRSATNHSALLVPRSYSCDCYCFDFILCLSTKYPNRNWRQSAIDKPKPRFPSTLESFDDPTRALAHEHRMDVVEVIHLAHDTECFEILPCVLYYCTCPPMSTIHQDGGLHLLLW</sequence>
<comment type="caution">
    <text evidence="1">The sequence shown here is derived from an EMBL/GenBank/DDBJ whole genome shotgun (WGS) entry which is preliminary data.</text>
</comment>
<gene>
    <name evidence="1" type="ORF">BV22DRAFT_913853</name>
</gene>
<evidence type="ECO:0000313" key="2">
    <source>
        <dbReference type="Proteomes" id="UP000790709"/>
    </source>
</evidence>
<accession>A0ACB8AYH1</accession>
<evidence type="ECO:0000313" key="1">
    <source>
        <dbReference type="EMBL" id="KAH7918219.1"/>
    </source>
</evidence>
<protein>
    <submittedName>
        <fullName evidence="1">Uncharacterized protein</fullName>
    </submittedName>
</protein>
<reference evidence="1" key="1">
    <citation type="journal article" date="2021" name="New Phytol.">
        <title>Evolutionary innovations through gain and loss of genes in the ectomycorrhizal Boletales.</title>
        <authorList>
            <person name="Wu G."/>
            <person name="Miyauchi S."/>
            <person name="Morin E."/>
            <person name="Kuo A."/>
            <person name="Drula E."/>
            <person name="Varga T."/>
            <person name="Kohler A."/>
            <person name="Feng B."/>
            <person name="Cao Y."/>
            <person name="Lipzen A."/>
            <person name="Daum C."/>
            <person name="Hundley H."/>
            <person name="Pangilinan J."/>
            <person name="Johnson J."/>
            <person name="Barry K."/>
            <person name="LaButti K."/>
            <person name="Ng V."/>
            <person name="Ahrendt S."/>
            <person name="Min B."/>
            <person name="Choi I.G."/>
            <person name="Park H."/>
            <person name="Plett J.M."/>
            <person name="Magnuson J."/>
            <person name="Spatafora J.W."/>
            <person name="Nagy L.G."/>
            <person name="Henrissat B."/>
            <person name="Grigoriev I.V."/>
            <person name="Yang Z.L."/>
            <person name="Xu J."/>
            <person name="Martin F.M."/>
        </authorList>
    </citation>
    <scope>NUCLEOTIDE SEQUENCE</scope>
    <source>
        <strain evidence="1">KUC20120723A-06</strain>
    </source>
</reference>
<keyword evidence="2" id="KW-1185">Reference proteome</keyword>
<name>A0ACB8AYH1_9AGAM</name>
<dbReference type="EMBL" id="MU266827">
    <property type="protein sequence ID" value="KAH7918219.1"/>
    <property type="molecule type" value="Genomic_DNA"/>
</dbReference>
<organism evidence="1 2">
    <name type="scientific">Leucogyrophana mollusca</name>
    <dbReference type="NCBI Taxonomy" id="85980"/>
    <lineage>
        <taxon>Eukaryota</taxon>
        <taxon>Fungi</taxon>
        <taxon>Dikarya</taxon>
        <taxon>Basidiomycota</taxon>
        <taxon>Agaricomycotina</taxon>
        <taxon>Agaricomycetes</taxon>
        <taxon>Agaricomycetidae</taxon>
        <taxon>Boletales</taxon>
        <taxon>Boletales incertae sedis</taxon>
        <taxon>Leucogyrophana</taxon>
    </lineage>
</organism>